<dbReference type="InterPro" id="IPR003439">
    <property type="entry name" value="ABC_transporter-like_ATP-bd"/>
</dbReference>
<dbReference type="InterPro" id="IPR003593">
    <property type="entry name" value="AAA+_ATPase"/>
</dbReference>
<feature type="domain" description="ABC transporter" evidence="4">
    <location>
        <begin position="4"/>
        <end position="236"/>
    </location>
</feature>
<dbReference type="InterPro" id="IPR008995">
    <property type="entry name" value="Mo/tungstate-bd_C_term_dom"/>
</dbReference>
<dbReference type="InterPro" id="IPR017871">
    <property type="entry name" value="ABC_transporter-like_CS"/>
</dbReference>
<dbReference type="PANTHER" id="PTHR42781:SF4">
    <property type="entry name" value="SPERMIDINE_PUTRESCINE IMPORT ATP-BINDING PROTEIN POTA"/>
    <property type="match status" value="1"/>
</dbReference>
<dbReference type="EMBL" id="VORV01000005">
    <property type="protein sequence ID" value="TXD78187.1"/>
    <property type="molecule type" value="Genomic_DNA"/>
</dbReference>
<comment type="caution">
    <text evidence="5">The sequence shown here is derived from an EMBL/GenBank/DDBJ whole genome shotgun (WGS) entry which is preliminary data.</text>
</comment>
<evidence type="ECO:0000313" key="7">
    <source>
        <dbReference type="Proteomes" id="UP000249115"/>
    </source>
</evidence>
<evidence type="ECO:0000256" key="1">
    <source>
        <dbReference type="ARBA" id="ARBA00022448"/>
    </source>
</evidence>
<dbReference type="GO" id="GO:0016887">
    <property type="term" value="F:ATP hydrolysis activity"/>
    <property type="evidence" value="ECO:0007669"/>
    <property type="project" value="InterPro"/>
</dbReference>
<proteinExistence type="predicted"/>
<dbReference type="Proteomes" id="UP000249115">
    <property type="component" value="Unassembled WGS sequence"/>
</dbReference>
<evidence type="ECO:0000259" key="4">
    <source>
        <dbReference type="PROSITE" id="PS50893"/>
    </source>
</evidence>
<evidence type="ECO:0000313" key="6">
    <source>
        <dbReference type="EMBL" id="TXD78187.1"/>
    </source>
</evidence>
<evidence type="ECO:0000256" key="3">
    <source>
        <dbReference type="ARBA" id="ARBA00022840"/>
    </source>
</evidence>
<dbReference type="InterPro" id="IPR050093">
    <property type="entry name" value="ABC_SmlMolc_Importer"/>
</dbReference>
<dbReference type="InterPro" id="IPR027417">
    <property type="entry name" value="P-loop_NTPase"/>
</dbReference>
<dbReference type="GO" id="GO:0005524">
    <property type="term" value="F:ATP binding"/>
    <property type="evidence" value="ECO:0007669"/>
    <property type="project" value="UniProtKB-KW"/>
</dbReference>
<dbReference type="PANTHER" id="PTHR42781">
    <property type="entry name" value="SPERMIDINE/PUTRESCINE IMPORT ATP-BINDING PROTEIN POTA"/>
    <property type="match status" value="1"/>
</dbReference>
<dbReference type="EMBL" id="QKZU01000002">
    <property type="protein sequence ID" value="PZX60372.1"/>
    <property type="molecule type" value="Genomic_DNA"/>
</dbReference>
<keyword evidence="1" id="KW-0813">Transport</keyword>
<keyword evidence="8" id="KW-1185">Reference proteome</keyword>
<organism evidence="5 7">
    <name type="scientific">Algoriphagus ratkowskyi</name>
    <dbReference type="NCBI Taxonomy" id="57028"/>
    <lineage>
        <taxon>Bacteria</taxon>
        <taxon>Pseudomonadati</taxon>
        <taxon>Bacteroidota</taxon>
        <taxon>Cytophagia</taxon>
        <taxon>Cytophagales</taxon>
        <taxon>Cyclobacteriaceae</taxon>
        <taxon>Algoriphagus</taxon>
    </lineage>
</organism>
<keyword evidence="3 5" id="KW-0067">ATP-binding</keyword>
<dbReference type="SUPFAM" id="SSF50331">
    <property type="entry name" value="MOP-like"/>
    <property type="match status" value="1"/>
</dbReference>
<dbReference type="AlphaFoldDB" id="A0A2W7TB01"/>
<dbReference type="Gene3D" id="3.40.50.300">
    <property type="entry name" value="P-loop containing nucleotide triphosphate hydrolases"/>
    <property type="match status" value="1"/>
</dbReference>
<gene>
    <name evidence="6" type="ORF">ESW18_09090</name>
    <name evidence="5" type="ORF">LV84_00648</name>
</gene>
<sequence length="317" mass="36086">MSYFSITDVSKSYDDQPALHPFSLEMEKGKFLAIVGESGSGKSTLLKIMAGLEVQDSGEVFLESLPILNPNQKIVSGYDEIRLIHQNFHLYPNSTVEENISRQLLHYEKEYAKSRVENLLKLLGLTDFRDRFPRQLSGGQKQKVAIGKAMAVEPDILLLDEPFSSLDTIQTHRLISELKEIFSELGTTVIFVTHDLDDALRLTDNLIILQKGKVAQTGTSQQLCEKPKTKYVAQLFSPINKLPNTKNSYIRPADVKLRTKGGILAHVTDLRFLVHYNSLQVKLRDTELTWEVDDTQRKYNLGDRVYLSWDEKKLMSL</sequence>
<dbReference type="Pfam" id="PF00005">
    <property type="entry name" value="ABC_tran"/>
    <property type="match status" value="1"/>
</dbReference>
<name>A0A2W7TB01_9BACT</name>
<dbReference type="OrthoDB" id="1114670at2"/>
<protein>
    <submittedName>
        <fullName evidence="6">ABC transporter ATP-binding protein</fullName>
    </submittedName>
    <submittedName>
        <fullName evidence="5">Iron(III) transport system ATP-binding protein</fullName>
    </submittedName>
</protein>
<dbReference type="SUPFAM" id="SSF52540">
    <property type="entry name" value="P-loop containing nucleoside triphosphate hydrolases"/>
    <property type="match status" value="1"/>
</dbReference>
<dbReference type="SMART" id="SM00382">
    <property type="entry name" value="AAA"/>
    <property type="match status" value="1"/>
</dbReference>
<accession>A0A2W7TB01</accession>
<dbReference type="PROSITE" id="PS50893">
    <property type="entry name" value="ABC_TRANSPORTER_2"/>
    <property type="match status" value="1"/>
</dbReference>
<keyword evidence="2" id="KW-0547">Nucleotide-binding</keyword>
<reference evidence="6 8" key="2">
    <citation type="submission" date="2019-08" db="EMBL/GenBank/DDBJ databases">
        <title>Genome of Algoriphagus ratkowskyi IC026.</title>
        <authorList>
            <person name="Bowman J.P."/>
        </authorList>
    </citation>
    <scope>NUCLEOTIDE SEQUENCE [LARGE SCALE GENOMIC DNA]</scope>
    <source>
        <strain evidence="6 8">IC026</strain>
    </source>
</reference>
<dbReference type="PROSITE" id="PS00211">
    <property type="entry name" value="ABC_TRANSPORTER_1"/>
    <property type="match status" value="1"/>
</dbReference>
<dbReference type="RefSeq" id="WP_086500404.1">
    <property type="nucleotide sequence ID" value="NZ_MSSV01000004.1"/>
</dbReference>
<evidence type="ECO:0000256" key="2">
    <source>
        <dbReference type="ARBA" id="ARBA00022741"/>
    </source>
</evidence>
<dbReference type="Proteomes" id="UP000321927">
    <property type="component" value="Unassembled WGS sequence"/>
</dbReference>
<evidence type="ECO:0000313" key="5">
    <source>
        <dbReference type="EMBL" id="PZX60372.1"/>
    </source>
</evidence>
<reference evidence="5 7" key="1">
    <citation type="submission" date="2018-06" db="EMBL/GenBank/DDBJ databases">
        <title>Genomic Encyclopedia of Archaeal and Bacterial Type Strains, Phase II (KMG-II): from individual species to whole genera.</title>
        <authorList>
            <person name="Goeker M."/>
        </authorList>
    </citation>
    <scope>NUCLEOTIDE SEQUENCE [LARGE SCALE GENOMIC DNA]</scope>
    <source>
        <strain evidence="5 7">DSM 22686</strain>
    </source>
</reference>
<evidence type="ECO:0000313" key="8">
    <source>
        <dbReference type="Proteomes" id="UP000321927"/>
    </source>
</evidence>